<gene>
    <name evidence="8" type="ORF">HCJ92_14240</name>
</gene>
<protein>
    <recommendedName>
        <fullName evidence="7">FtsK domain-containing protein</fullName>
    </recommendedName>
</protein>
<dbReference type="InterPro" id="IPR003593">
    <property type="entry name" value="AAA+_ATPase"/>
</dbReference>
<dbReference type="Pfam" id="PF01580">
    <property type="entry name" value="FtsK_SpoIIIE"/>
    <property type="match status" value="2"/>
</dbReference>
<dbReference type="PANTHER" id="PTHR22683:SF1">
    <property type="entry name" value="TYPE VII SECRETION SYSTEM PROTEIN ESSC"/>
    <property type="match status" value="1"/>
</dbReference>
<reference evidence="8 9" key="1">
    <citation type="submission" date="2020-03" db="EMBL/GenBank/DDBJ databases">
        <title>Draft genome of Streptomyces sp. ventii, isolated from the Axial Seamount in the Pacific Ocean, and resequencing of the two type strains Streptomyces lonarensis strain NCL 716 and Streptomyces bohaiensis strain 11A07.</title>
        <authorList>
            <person name="Loughran R.M."/>
            <person name="Pfannmuller K.M."/>
            <person name="Wasson B.J."/>
            <person name="Deadmond M.C."/>
            <person name="Paddock B.E."/>
            <person name="Koyack M.J."/>
            <person name="Gallegos D.A."/>
            <person name="Mitchell E.A."/>
            <person name="Ushijima B."/>
            <person name="Saw J.H."/>
            <person name="Mcphail K.L."/>
            <person name="Videau P."/>
        </authorList>
    </citation>
    <scope>NUCLEOTIDE SEQUENCE [LARGE SCALE GENOMIC DNA]</scope>
    <source>
        <strain evidence="9">5675061</strain>
    </source>
</reference>
<dbReference type="SUPFAM" id="SSF52540">
    <property type="entry name" value="P-loop containing nucleoside triphosphate hydrolases"/>
    <property type="match status" value="3"/>
</dbReference>
<feature type="binding site" evidence="3">
    <location>
        <begin position="717"/>
        <end position="724"/>
    </location>
    <ligand>
        <name>ATP</name>
        <dbReference type="ChEBI" id="CHEBI:30616"/>
    </ligand>
</feature>
<evidence type="ECO:0000256" key="5">
    <source>
        <dbReference type="SAM" id="MobiDB-lite"/>
    </source>
</evidence>
<accession>A0ABX1ANL9</accession>
<evidence type="ECO:0000313" key="9">
    <source>
        <dbReference type="Proteomes" id="UP000746503"/>
    </source>
</evidence>
<evidence type="ECO:0000256" key="4">
    <source>
        <dbReference type="SAM" id="Coils"/>
    </source>
</evidence>
<dbReference type="PROSITE" id="PS50901">
    <property type="entry name" value="FTSK"/>
    <property type="match status" value="2"/>
</dbReference>
<sequence>MDLTLTTADPQGRHTDHLLDLPTDATVGGLATALAGETRAEDGPPPVLYLDGRALRPELPVARSGIREGAVLGLGAPLPADNRLPAWNPPEAEPALVEIRHVSGPGSGTVWRLGPGSHEAGTDRGCVLRLPDGGAPEGGVWITVRTDGTLTFLLPPDANPARCGLRSLTPPPPVDPETGTPLTDEEPAGPHDGGPGGHTEPPDAPGPDGLPVPEEPPPPGVLPPPGDDSEEWPPYADLALGDHLLRFGPVSEPDAAVNPAADGIGLEYNRPPRIAPHLDADSLRMPGPPTKPRDRAFPLLMVLMPLIMGMVMVSLFRSFYFLIFIFFTPLMALGNWIAGRRNGRRAHADALRLFRLRRASLEREVRQASVEERALRNVTFPDPATVLLTATGPGALLWQRRRHDPDHLALRFGTITRASLRRITDSARESNHQTVHWRLADVPFALEMTDRGVLGLTGPDDSHRAVARWAVAQSAVLHSPRDLRIVVLTSDGHREDWAWVRWLPHLRNRRGGSEDGPVIHLGNDPESTAHRVSELLADIKARTDAARSPMGAALHRDADVLVVLDGARRLRDVPGVIDILTTGPAVRVFSLCVDERERLLPEECTGVVTATGGRISVRVTGAPPLDDLRADLVTRDWCEQVARALSPVRDVTPDGSSGLPDEVRLLPLLDQEPPDAEALLRRWNRRPADTAFVLGAGYEGPFRLDLVRDGPHGLVGGTTGAGKSELLQTMIGSLAAVNRPDELTFVLVDYKGGSAFRECSRLPHTLGMITDLDGHLVERALASLAAELRRRERVLAAAEAKDHAEYRARRARDPQLPPLPRLLIVIDEFATLVRELPDFVPGMVNLAQRGRSLGLHLILATQRPGGSVNNEIKANTNLRISLRVTDRAESQDIIDAPDAANISAATPGRALVRRGATAAVPVQSAWAGAERPMDGASAAAPVETTDSRPVRGTRLTWQGLGRAPQHNGDDHDDTLLPTSGEEPPTDLRALVTAITEATSRLPDFAQQPSPWLPALPRLIDLDDLPPAPPPRAGALPVVPYALLDLPDLQERRLGTMDLENFGHLYVVGSPRSGRTQTLRSMAGAAAAILSSADLHVHGIDAAGGGLLALEELPHTGAIVPRHDSERLERLLLRLAAELTERQRELSSRGCAGIAELRAALPEAERPAHILFLIDGWDALSAMLDDYDGGRLYGEIVRLLREGAAAGIHVVATSERILLGGRLAAHNDRRLLLRQAEKTDYQLAGMNRNQVPDHVPPGRGWHAPGGVEAQIALLPGPPVTTEGAEGTDAAAEIEQAVLAGDRPAPDQAEALRRIARKARDRDNKVPAARRPFRVAELPTLIGYQEVADRIPEKLRRPLWALVGVGGDGATPLGQDLAAGGGSYLVVGPARSGRSTTLATMCVSLLVGGTSLVVITPRDSPLRRLGVHDLARVLPDPDPTVDELQAALDEQKGRPTVVVVDDADLLINARADKLLRRLAVSGRDAGQGLVLAGSADSFGALGWVSAARRSRQAILLGPKSITEGDFIGARLSADQVRMPLVPGRGWTAGPGGLAVAVQVPLTVFEG</sequence>
<keyword evidence="6" id="KW-0812">Transmembrane</keyword>
<keyword evidence="1 3" id="KW-0547">Nucleotide-binding</keyword>
<evidence type="ECO:0000256" key="6">
    <source>
        <dbReference type="SAM" id="Phobius"/>
    </source>
</evidence>
<dbReference type="CDD" id="cd01127">
    <property type="entry name" value="TrwB_TraG_TraD_VirD4"/>
    <property type="match status" value="1"/>
</dbReference>
<feature type="region of interest" description="Disordered" evidence="5">
    <location>
        <begin position="958"/>
        <end position="984"/>
    </location>
</feature>
<dbReference type="RefSeq" id="WP_167933954.1">
    <property type="nucleotide sequence ID" value="NZ_JAAVJB010000110.1"/>
</dbReference>
<proteinExistence type="predicted"/>
<evidence type="ECO:0000313" key="8">
    <source>
        <dbReference type="EMBL" id="NJP67429.1"/>
    </source>
</evidence>
<keyword evidence="9" id="KW-1185">Reference proteome</keyword>
<evidence type="ECO:0000256" key="1">
    <source>
        <dbReference type="ARBA" id="ARBA00022741"/>
    </source>
</evidence>
<comment type="caution">
    <text evidence="8">The sequence shown here is derived from an EMBL/GenBank/DDBJ whole genome shotgun (WGS) entry which is preliminary data.</text>
</comment>
<feature type="transmembrane region" description="Helical" evidence="6">
    <location>
        <begin position="320"/>
        <end position="338"/>
    </location>
</feature>
<dbReference type="Proteomes" id="UP000746503">
    <property type="component" value="Unassembled WGS sequence"/>
</dbReference>
<name>A0ABX1ANL9_9ACTN</name>
<dbReference type="PANTHER" id="PTHR22683">
    <property type="entry name" value="SPORULATION PROTEIN RELATED"/>
    <property type="match status" value="1"/>
</dbReference>
<feature type="compositionally biased region" description="Pro residues" evidence="5">
    <location>
        <begin position="202"/>
        <end position="226"/>
    </location>
</feature>
<keyword evidence="6" id="KW-0472">Membrane</keyword>
<evidence type="ECO:0000256" key="2">
    <source>
        <dbReference type="ARBA" id="ARBA00022840"/>
    </source>
</evidence>
<dbReference type="InterPro" id="IPR002543">
    <property type="entry name" value="FtsK_dom"/>
</dbReference>
<evidence type="ECO:0000259" key="7">
    <source>
        <dbReference type="PROSITE" id="PS50901"/>
    </source>
</evidence>
<keyword evidence="6" id="KW-1133">Transmembrane helix</keyword>
<dbReference type="Gene3D" id="3.40.50.300">
    <property type="entry name" value="P-loop containing nucleotide triphosphate hydrolases"/>
    <property type="match status" value="4"/>
</dbReference>
<dbReference type="InterPro" id="IPR050206">
    <property type="entry name" value="FtsK/SpoIIIE/SftA"/>
</dbReference>
<organism evidence="8 9">
    <name type="scientific">Streptomyces spiramenti</name>
    <dbReference type="NCBI Taxonomy" id="2720606"/>
    <lineage>
        <taxon>Bacteria</taxon>
        <taxon>Bacillati</taxon>
        <taxon>Actinomycetota</taxon>
        <taxon>Actinomycetes</taxon>
        <taxon>Kitasatosporales</taxon>
        <taxon>Streptomycetaceae</taxon>
        <taxon>Streptomyces</taxon>
    </lineage>
</organism>
<feature type="region of interest" description="Disordered" evidence="5">
    <location>
        <begin position="161"/>
        <end position="235"/>
    </location>
</feature>
<feature type="domain" description="FtsK" evidence="7">
    <location>
        <begin position="1048"/>
        <end position="1251"/>
    </location>
</feature>
<evidence type="ECO:0000256" key="3">
    <source>
        <dbReference type="PROSITE-ProRule" id="PRU00289"/>
    </source>
</evidence>
<feature type="transmembrane region" description="Helical" evidence="6">
    <location>
        <begin position="296"/>
        <end position="313"/>
    </location>
</feature>
<dbReference type="EMBL" id="JAAVJB010000110">
    <property type="protein sequence ID" value="NJP67429.1"/>
    <property type="molecule type" value="Genomic_DNA"/>
</dbReference>
<keyword evidence="2 3" id="KW-0067">ATP-binding</keyword>
<dbReference type="SMART" id="SM00382">
    <property type="entry name" value="AAA"/>
    <property type="match status" value="3"/>
</dbReference>
<feature type="binding site" evidence="3">
    <location>
        <begin position="1068"/>
        <end position="1075"/>
    </location>
    <ligand>
        <name>ATP</name>
        <dbReference type="ChEBI" id="CHEBI:30616"/>
    </ligand>
</feature>
<feature type="coiled-coil region" evidence="4">
    <location>
        <begin position="351"/>
        <end position="378"/>
    </location>
</feature>
<dbReference type="InterPro" id="IPR027417">
    <property type="entry name" value="P-loop_NTPase"/>
</dbReference>
<keyword evidence="4" id="KW-0175">Coiled coil</keyword>
<feature type="domain" description="FtsK" evidence="7">
    <location>
        <begin position="699"/>
        <end position="891"/>
    </location>
</feature>